<dbReference type="OrthoDB" id="9790526at2"/>
<dbReference type="PROSITE" id="PS00409">
    <property type="entry name" value="PROKAR_NTER_METHYL"/>
    <property type="match status" value="1"/>
</dbReference>
<dbReference type="NCBIfam" id="TIGR02532">
    <property type="entry name" value="IV_pilin_GFxxxE"/>
    <property type="match status" value="1"/>
</dbReference>
<dbReference type="InterPro" id="IPR012902">
    <property type="entry name" value="N_methyl_site"/>
</dbReference>
<dbReference type="RefSeq" id="WP_090626970.1">
    <property type="nucleotide sequence ID" value="NZ_FOCP01000001.1"/>
</dbReference>
<keyword evidence="2" id="KW-0812">Transmembrane</keyword>
<sequence length="173" mass="19771">MIRYKTCFCKFYRQRGFTLIELMIVLAIMAVLATAAIPLRELTVKREKEQELRIALRQIRNAIDAYKQAADDGRIEIKADESGYPPTLEDLIRGVPDIKSADPKNIYFLRRLPRDPMFEDMDVAGIEQTPAAETWGLRSYESSAENPKEGDDVFDIYSLSEAIGLNGVEYSKW</sequence>
<evidence type="ECO:0000256" key="2">
    <source>
        <dbReference type="SAM" id="Phobius"/>
    </source>
</evidence>
<protein>
    <submittedName>
        <fullName evidence="3">General secretion pathway protein G</fullName>
    </submittedName>
</protein>
<dbReference type="AlphaFoldDB" id="A0A1H8AHH5"/>
<dbReference type="SUPFAM" id="SSF54523">
    <property type="entry name" value="Pili subunits"/>
    <property type="match status" value="1"/>
</dbReference>
<name>A0A1H8AHH5_9PROT</name>
<dbReference type="EMBL" id="FOCP01000001">
    <property type="protein sequence ID" value="SEM69259.1"/>
    <property type="molecule type" value="Genomic_DNA"/>
</dbReference>
<keyword evidence="1" id="KW-0488">Methylation</keyword>
<dbReference type="GO" id="GO:0015627">
    <property type="term" value="C:type II protein secretion system complex"/>
    <property type="evidence" value="ECO:0007669"/>
    <property type="project" value="InterPro"/>
</dbReference>
<gene>
    <name evidence="3" type="ORF">SAMN05216325_101110</name>
</gene>
<dbReference type="Gene3D" id="3.30.700.10">
    <property type="entry name" value="Glycoprotein, Type 4 Pilin"/>
    <property type="match status" value="1"/>
</dbReference>
<feature type="transmembrane region" description="Helical" evidence="2">
    <location>
        <begin position="20"/>
        <end position="39"/>
    </location>
</feature>
<evidence type="ECO:0000313" key="3">
    <source>
        <dbReference type="EMBL" id="SEM69259.1"/>
    </source>
</evidence>
<organism evidence="3 4">
    <name type="scientific">Nitrosomonas marina</name>
    <dbReference type="NCBI Taxonomy" id="917"/>
    <lineage>
        <taxon>Bacteria</taxon>
        <taxon>Pseudomonadati</taxon>
        <taxon>Pseudomonadota</taxon>
        <taxon>Betaproteobacteria</taxon>
        <taxon>Nitrosomonadales</taxon>
        <taxon>Nitrosomonadaceae</taxon>
        <taxon>Nitrosomonas</taxon>
    </lineage>
</organism>
<accession>A0A1H8AHH5</accession>
<dbReference type="InterPro" id="IPR045584">
    <property type="entry name" value="Pilin-like"/>
</dbReference>
<dbReference type="Proteomes" id="UP000199459">
    <property type="component" value="Unassembled WGS sequence"/>
</dbReference>
<dbReference type="STRING" id="917.SAMN05216326_11291"/>
<dbReference type="PRINTS" id="PR00813">
    <property type="entry name" value="BCTERIALGSPG"/>
</dbReference>
<proteinExistence type="predicted"/>
<dbReference type="InterPro" id="IPR000983">
    <property type="entry name" value="Bac_GSPG_pilin"/>
</dbReference>
<dbReference type="GO" id="GO:0015628">
    <property type="term" value="P:protein secretion by the type II secretion system"/>
    <property type="evidence" value="ECO:0007669"/>
    <property type="project" value="InterPro"/>
</dbReference>
<keyword evidence="2" id="KW-1133">Transmembrane helix</keyword>
<evidence type="ECO:0000313" key="4">
    <source>
        <dbReference type="Proteomes" id="UP000199459"/>
    </source>
</evidence>
<keyword evidence="2" id="KW-0472">Membrane</keyword>
<reference evidence="3 4" key="1">
    <citation type="submission" date="2016-10" db="EMBL/GenBank/DDBJ databases">
        <authorList>
            <person name="de Groot N.N."/>
        </authorList>
    </citation>
    <scope>NUCLEOTIDE SEQUENCE [LARGE SCALE GENOMIC DNA]</scope>
    <source>
        <strain evidence="3 4">Nm22</strain>
    </source>
</reference>
<dbReference type="Pfam" id="PF07963">
    <property type="entry name" value="N_methyl"/>
    <property type="match status" value="1"/>
</dbReference>
<evidence type="ECO:0000256" key="1">
    <source>
        <dbReference type="ARBA" id="ARBA00022481"/>
    </source>
</evidence>